<proteinExistence type="predicted"/>
<sequence length="205" mass="24089">MPRKSRLSDFEKGQILAHKSNCWTVSHVADELRRSRNVVTSFLRNENGYNQKNNGGRPRKMTDADKRRIIREASKGLLRSTGIVKALQLSVKPRRVHQLLQETACLRYKRIARTPAMKEHHEKLRVKWATECMTWNDRKWNSVVWSDEKKFNLDGPDGLAYKWHDLRKQKEWFWKRHSGRASVMVWACFAGTSKSPLVFLEGKQD</sequence>
<dbReference type="InterPro" id="IPR009057">
    <property type="entry name" value="Homeodomain-like_sf"/>
</dbReference>
<accession>R7QSL6</accession>
<dbReference type="Proteomes" id="UP000012073">
    <property type="component" value="Unassembled WGS sequence"/>
</dbReference>
<dbReference type="GO" id="GO:0003677">
    <property type="term" value="F:DNA binding"/>
    <property type="evidence" value="ECO:0007669"/>
    <property type="project" value="InterPro"/>
</dbReference>
<dbReference type="AlphaFoldDB" id="R7QSL6"/>
<reference evidence="3" key="1">
    <citation type="journal article" date="2013" name="Proc. Natl. Acad. Sci. U.S.A.">
        <title>Genome structure and metabolic features in the red seaweed Chondrus crispus shed light on evolution of the Archaeplastida.</title>
        <authorList>
            <person name="Collen J."/>
            <person name="Porcel B."/>
            <person name="Carre W."/>
            <person name="Ball S.G."/>
            <person name="Chaparro C."/>
            <person name="Tonon T."/>
            <person name="Barbeyron T."/>
            <person name="Michel G."/>
            <person name="Noel B."/>
            <person name="Valentin K."/>
            <person name="Elias M."/>
            <person name="Artiguenave F."/>
            <person name="Arun A."/>
            <person name="Aury J.M."/>
            <person name="Barbosa-Neto J.F."/>
            <person name="Bothwell J.H."/>
            <person name="Bouget F.Y."/>
            <person name="Brillet L."/>
            <person name="Cabello-Hurtado F."/>
            <person name="Capella-Gutierrez S."/>
            <person name="Charrier B."/>
            <person name="Cladiere L."/>
            <person name="Cock J.M."/>
            <person name="Coelho S.M."/>
            <person name="Colleoni C."/>
            <person name="Czjzek M."/>
            <person name="Da Silva C."/>
            <person name="Delage L."/>
            <person name="Denoeud F."/>
            <person name="Deschamps P."/>
            <person name="Dittami S.M."/>
            <person name="Gabaldon T."/>
            <person name="Gachon C.M."/>
            <person name="Groisillier A."/>
            <person name="Herve C."/>
            <person name="Jabbari K."/>
            <person name="Katinka M."/>
            <person name="Kloareg B."/>
            <person name="Kowalczyk N."/>
            <person name="Labadie K."/>
            <person name="Leblanc C."/>
            <person name="Lopez P.J."/>
            <person name="McLachlan D.H."/>
            <person name="Meslet-Cladiere L."/>
            <person name="Moustafa A."/>
            <person name="Nehr Z."/>
            <person name="Nyvall Collen P."/>
            <person name="Panaud O."/>
            <person name="Partensky F."/>
            <person name="Poulain J."/>
            <person name="Rensing S.A."/>
            <person name="Rousvoal S."/>
            <person name="Samson G."/>
            <person name="Symeonidi A."/>
            <person name="Weissenbach J."/>
            <person name="Zambounis A."/>
            <person name="Wincker P."/>
            <person name="Boyen C."/>
        </authorList>
    </citation>
    <scope>NUCLEOTIDE SEQUENCE [LARGE SCALE GENOMIC DNA]</scope>
    <source>
        <strain evidence="3">cv. Stackhouse</strain>
    </source>
</reference>
<gene>
    <name evidence="2" type="ORF">CHC_T00007344001</name>
</gene>
<dbReference type="KEGG" id="ccp:CHC_T00007344001"/>
<dbReference type="RefSeq" id="XP_005711418.1">
    <property type="nucleotide sequence ID" value="XM_005711361.1"/>
</dbReference>
<dbReference type="InterPro" id="IPR036397">
    <property type="entry name" value="RNaseH_sf"/>
</dbReference>
<evidence type="ECO:0000313" key="2">
    <source>
        <dbReference type="EMBL" id="CDF41124.1"/>
    </source>
</evidence>
<dbReference type="PhylomeDB" id="R7QSL6"/>
<dbReference type="EMBL" id="HG002309">
    <property type="protein sequence ID" value="CDF41124.1"/>
    <property type="molecule type" value="Genomic_DNA"/>
</dbReference>
<dbReference type="OrthoDB" id="4843387at2759"/>
<evidence type="ECO:0000259" key="1">
    <source>
        <dbReference type="Pfam" id="PF11427"/>
    </source>
</evidence>
<protein>
    <recommendedName>
        <fullName evidence="1">Tc3 transposase DNA binding domain-containing protein</fullName>
    </recommendedName>
</protein>
<dbReference type="Pfam" id="PF11427">
    <property type="entry name" value="HTH_Tnp_Tc3_1"/>
    <property type="match status" value="1"/>
</dbReference>
<keyword evidence="3" id="KW-1185">Reference proteome</keyword>
<dbReference type="Gramene" id="CDF41124">
    <property type="protein sequence ID" value="CDF41124"/>
    <property type="gene ID" value="CHC_T00007344001"/>
</dbReference>
<dbReference type="InterPro" id="IPR025898">
    <property type="entry name" value="Tc3_transposase_DNA-bd_dom"/>
</dbReference>
<name>R7QSL6_CHOCR</name>
<evidence type="ECO:0000313" key="3">
    <source>
        <dbReference type="Proteomes" id="UP000012073"/>
    </source>
</evidence>
<dbReference type="Gene3D" id="1.10.10.60">
    <property type="entry name" value="Homeodomain-like"/>
    <property type="match status" value="1"/>
</dbReference>
<dbReference type="OMA" id="RCRITIA"/>
<feature type="domain" description="Tc3 transposase DNA binding" evidence="1">
    <location>
        <begin position="3"/>
        <end position="49"/>
    </location>
</feature>
<organism evidence="2 3">
    <name type="scientific">Chondrus crispus</name>
    <name type="common">Carrageen Irish moss</name>
    <name type="synonym">Polymorpha crispa</name>
    <dbReference type="NCBI Taxonomy" id="2769"/>
    <lineage>
        <taxon>Eukaryota</taxon>
        <taxon>Rhodophyta</taxon>
        <taxon>Florideophyceae</taxon>
        <taxon>Rhodymeniophycidae</taxon>
        <taxon>Gigartinales</taxon>
        <taxon>Gigartinaceae</taxon>
        <taxon>Chondrus</taxon>
    </lineage>
</organism>
<dbReference type="SUPFAM" id="SSF46689">
    <property type="entry name" value="Homeodomain-like"/>
    <property type="match status" value="1"/>
</dbReference>
<dbReference type="GeneID" id="17319095"/>
<dbReference type="Gene3D" id="3.30.420.10">
    <property type="entry name" value="Ribonuclease H-like superfamily/Ribonuclease H"/>
    <property type="match status" value="1"/>
</dbReference>